<dbReference type="InterPro" id="IPR011006">
    <property type="entry name" value="CheY-like_superfamily"/>
</dbReference>
<dbReference type="InterPro" id="IPR039420">
    <property type="entry name" value="WalR-like"/>
</dbReference>
<dbReference type="Proteomes" id="UP000052022">
    <property type="component" value="Unassembled WGS sequence"/>
</dbReference>
<dbReference type="SUPFAM" id="SSF46894">
    <property type="entry name" value="C-terminal effector domain of the bipartite response regulators"/>
    <property type="match status" value="1"/>
</dbReference>
<dbReference type="SMART" id="SM00421">
    <property type="entry name" value="HTH_LUXR"/>
    <property type="match status" value="1"/>
</dbReference>
<dbReference type="EMBL" id="CYSD01000014">
    <property type="protein sequence ID" value="CUH76636.1"/>
    <property type="molecule type" value="Genomic_DNA"/>
</dbReference>
<dbReference type="GO" id="GO:0032993">
    <property type="term" value="C:protein-DNA complex"/>
    <property type="evidence" value="ECO:0007669"/>
    <property type="project" value="TreeGrafter"/>
</dbReference>
<dbReference type="PANTHER" id="PTHR48111:SF1">
    <property type="entry name" value="TWO-COMPONENT RESPONSE REGULATOR ORR33"/>
    <property type="match status" value="1"/>
</dbReference>
<protein>
    <submittedName>
        <fullName evidence="9">Putative transcriptional regulatory protein TcrX</fullName>
    </submittedName>
</protein>
<dbReference type="SUPFAM" id="SSF52172">
    <property type="entry name" value="CheY-like"/>
    <property type="match status" value="1"/>
</dbReference>
<evidence type="ECO:0000259" key="7">
    <source>
        <dbReference type="PROSITE" id="PS50043"/>
    </source>
</evidence>
<dbReference type="GO" id="GO:0006355">
    <property type="term" value="P:regulation of DNA-templated transcription"/>
    <property type="evidence" value="ECO:0007669"/>
    <property type="project" value="InterPro"/>
</dbReference>
<keyword evidence="1 6" id="KW-0597">Phosphoprotein</keyword>
<accession>A0A0P1GRA9</accession>
<dbReference type="InterPro" id="IPR036388">
    <property type="entry name" value="WH-like_DNA-bd_sf"/>
</dbReference>
<dbReference type="InterPro" id="IPR000792">
    <property type="entry name" value="Tscrpt_reg_LuxR_C"/>
</dbReference>
<dbReference type="PRINTS" id="PR00038">
    <property type="entry name" value="HTHLUXR"/>
</dbReference>
<evidence type="ECO:0000256" key="1">
    <source>
        <dbReference type="ARBA" id="ARBA00022553"/>
    </source>
</evidence>
<keyword evidence="10" id="KW-1185">Reference proteome</keyword>
<evidence type="ECO:0000313" key="9">
    <source>
        <dbReference type="EMBL" id="CUH76636.1"/>
    </source>
</evidence>
<name>A0A0P1GRA9_9RHOB</name>
<organism evidence="9 10">
    <name type="scientific">Tritonibacter multivorans</name>
    <dbReference type="NCBI Taxonomy" id="928856"/>
    <lineage>
        <taxon>Bacteria</taxon>
        <taxon>Pseudomonadati</taxon>
        <taxon>Pseudomonadota</taxon>
        <taxon>Alphaproteobacteria</taxon>
        <taxon>Rhodobacterales</taxon>
        <taxon>Paracoccaceae</taxon>
        <taxon>Tritonibacter</taxon>
    </lineage>
</organism>
<keyword evidence="5" id="KW-0804">Transcription</keyword>
<dbReference type="PROSITE" id="PS50043">
    <property type="entry name" value="HTH_LUXR_2"/>
    <property type="match status" value="1"/>
</dbReference>
<evidence type="ECO:0000256" key="5">
    <source>
        <dbReference type="ARBA" id="ARBA00023163"/>
    </source>
</evidence>
<evidence type="ECO:0000256" key="3">
    <source>
        <dbReference type="ARBA" id="ARBA00023015"/>
    </source>
</evidence>
<evidence type="ECO:0000259" key="8">
    <source>
        <dbReference type="PROSITE" id="PS50110"/>
    </source>
</evidence>
<dbReference type="CDD" id="cd06170">
    <property type="entry name" value="LuxR_C_like"/>
    <property type="match status" value="1"/>
</dbReference>
<dbReference type="Gene3D" id="1.10.10.10">
    <property type="entry name" value="Winged helix-like DNA-binding domain superfamily/Winged helix DNA-binding domain"/>
    <property type="match status" value="1"/>
</dbReference>
<dbReference type="InterPro" id="IPR016032">
    <property type="entry name" value="Sig_transdc_resp-reg_C-effctor"/>
</dbReference>
<dbReference type="InterPro" id="IPR001789">
    <property type="entry name" value="Sig_transdc_resp-reg_receiver"/>
</dbReference>
<evidence type="ECO:0000256" key="6">
    <source>
        <dbReference type="PROSITE-ProRule" id="PRU00169"/>
    </source>
</evidence>
<dbReference type="STRING" id="928856.SAMN04488049_11464"/>
<dbReference type="SMART" id="SM00448">
    <property type="entry name" value="REC"/>
    <property type="match status" value="1"/>
</dbReference>
<dbReference type="PANTHER" id="PTHR48111">
    <property type="entry name" value="REGULATOR OF RPOS"/>
    <property type="match status" value="1"/>
</dbReference>
<dbReference type="GO" id="GO:0000976">
    <property type="term" value="F:transcription cis-regulatory region binding"/>
    <property type="evidence" value="ECO:0007669"/>
    <property type="project" value="TreeGrafter"/>
</dbReference>
<evidence type="ECO:0000313" key="10">
    <source>
        <dbReference type="Proteomes" id="UP000052022"/>
    </source>
</evidence>
<dbReference type="GO" id="GO:0005829">
    <property type="term" value="C:cytosol"/>
    <property type="evidence" value="ECO:0007669"/>
    <property type="project" value="TreeGrafter"/>
</dbReference>
<dbReference type="GO" id="GO:0000156">
    <property type="term" value="F:phosphorelay response regulator activity"/>
    <property type="evidence" value="ECO:0007669"/>
    <property type="project" value="TreeGrafter"/>
</dbReference>
<keyword evidence="2" id="KW-0902">Two-component regulatory system</keyword>
<dbReference type="Pfam" id="PF00072">
    <property type="entry name" value="Response_reg"/>
    <property type="match status" value="1"/>
</dbReference>
<proteinExistence type="predicted"/>
<sequence>MSYPETAIEHSNRSIALVVDDNPESLGMVSAALENEGMTVLVARDGASAIRLAHRVQPDVILMDAIMPEMDGFETCQTLKFGANPVAAPIIFMTGLSDQEHIVRGLRAGGVDYVTKPVVLEELLARIGTHIANAKLILSAREAAASFGGSVLALDSEGQVLWGASKALGWLESERANTRAPLVSAWLQRNLTQTAPPPLEIGPFRLSFVCLSGAQEFLVRLSHVSGIAKEEILSKRFELTYREAEILYWLTLGKTNKDISVILELSARTVNKHLEQVFQKLGVDNRTAAAVLADRTLQQRAD</sequence>
<dbReference type="PROSITE" id="PS50110">
    <property type="entry name" value="RESPONSE_REGULATORY"/>
    <property type="match status" value="1"/>
</dbReference>
<keyword evidence="3" id="KW-0805">Transcription regulation</keyword>
<dbReference type="Pfam" id="PF00196">
    <property type="entry name" value="GerE"/>
    <property type="match status" value="1"/>
</dbReference>
<dbReference type="RefSeq" id="WP_058289115.1">
    <property type="nucleotide sequence ID" value="NZ_CYSD01000014.1"/>
</dbReference>
<keyword evidence="4" id="KW-0238">DNA-binding</keyword>
<gene>
    <name evidence="9" type="primary">tcrX</name>
    <name evidence="9" type="ORF">TRM7557_00995</name>
</gene>
<feature type="domain" description="HTH luxR-type" evidence="7">
    <location>
        <begin position="232"/>
        <end position="297"/>
    </location>
</feature>
<dbReference type="Gene3D" id="3.40.50.2300">
    <property type="match status" value="1"/>
</dbReference>
<feature type="modified residue" description="4-aspartylphosphate" evidence="6">
    <location>
        <position position="64"/>
    </location>
</feature>
<dbReference type="AlphaFoldDB" id="A0A0P1GRA9"/>
<reference evidence="9 10" key="1">
    <citation type="submission" date="2015-09" db="EMBL/GenBank/DDBJ databases">
        <authorList>
            <consortium name="Swine Surveillance"/>
        </authorList>
    </citation>
    <scope>NUCLEOTIDE SEQUENCE [LARGE SCALE GENOMIC DNA]</scope>
    <source>
        <strain evidence="9 10">CECT 7557</strain>
    </source>
</reference>
<dbReference type="OrthoDB" id="5292887at2"/>
<evidence type="ECO:0000256" key="2">
    <source>
        <dbReference type="ARBA" id="ARBA00023012"/>
    </source>
</evidence>
<feature type="domain" description="Response regulatory" evidence="8">
    <location>
        <begin position="15"/>
        <end position="131"/>
    </location>
</feature>
<evidence type="ECO:0000256" key="4">
    <source>
        <dbReference type="ARBA" id="ARBA00023125"/>
    </source>
</evidence>